<dbReference type="InterPro" id="IPR006716">
    <property type="entry name" value="ERG2_sigma1_rcpt-like"/>
</dbReference>
<keyword evidence="7" id="KW-1185">Reference proteome</keyword>
<proteinExistence type="predicted"/>
<accession>A0ABX3SV68</accession>
<evidence type="ECO:0000313" key="7">
    <source>
        <dbReference type="Proteomes" id="UP000243140"/>
    </source>
</evidence>
<gene>
    <name evidence="6" type="ORF">BST29_10550</name>
</gene>
<comment type="caution">
    <text evidence="6">The sequence shown here is derived from an EMBL/GenBank/DDBJ whole genome shotgun (WGS) entry which is preliminary data.</text>
</comment>
<reference evidence="6 7" key="1">
    <citation type="submission" date="2017-02" db="EMBL/GenBank/DDBJ databases">
        <title>The new phylogeny of genus Mycobacterium.</title>
        <authorList>
            <person name="Tortoli E."/>
            <person name="Trovato A."/>
            <person name="Cirillo D.M."/>
        </authorList>
    </citation>
    <scope>NUCLEOTIDE SEQUENCE [LARGE SCALE GENOMIC DNA]</scope>
    <source>
        <strain evidence="6 7">IP1130001</strain>
    </source>
</reference>
<evidence type="ECO:0000256" key="1">
    <source>
        <dbReference type="ARBA" id="ARBA00004586"/>
    </source>
</evidence>
<evidence type="ECO:0000256" key="4">
    <source>
        <dbReference type="ARBA" id="ARBA00022989"/>
    </source>
</evidence>
<evidence type="ECO:0000256" key="3">
    <source>
        <dbReference type="ARBA" id="ARBA00022824"/>
    </source>
</evidence>
<keyword evidence="4" id="KW-1133">Transmembrane helix</keyword>
<comment type="subcellular location">
    <subcellularLocation>
        <location evidence="1">Endoplasmic reticulum membrane</location>
    </subcellularLocation>
</comment>
<keyword evidence="2" id="KW-0812">Transmembrane</keyword>
<dbReference type="PANTHER" id="PTHR10868">
    <property type="entry name" value="SIGMA 1-TYPE OPIOID RECEPTOR-RELATED"/>
    <property type="match status" value="1"/>
</dbReference>
<organism evidence="6 7">
    <name type="scientific">Mycobacterium malmoense</name>
    <dbReference type="NCBI Taxonomy" id="1780"/>
    <lineage>
        <taxon>Bacteria</taxon>
        <taxon>Bacillati</taxon>
        <taxon>Actinomycetota</taxon>
        <taxon>Actinomycetes</taxon>
        <taxon>Mycobacteriales</taxon>
        <taxon>Mycobacteriaceae</taxon>
        <taxon>Mycobacterium</taxon>
    </lineage>
</organism>
<dbReference type="PANTHER" id="PTHR10868:SF1">
    <property type="entry name" value="SIGMA NON-OPIOID INTRACELLULAR RECEPTOR 1"/>
    <property type="match status" value="1"/>
</dbReference>
<dbReference type="Pfam" id="PF04622">
    <property type="entry name" value="ERG2_Sigma1R"/>
    <property type="match status" value="1"/>
</dbReference>
<sequence length="215" mass="23829">MATMLEGYPDRLQPYTLDVARMTQVGSRFMGAIFDSESLHAIAKRAVGLETKDEAFAQIIAELRREYPGHIHDDIPWVFNNAGGAMGQMKLLHASLSEYLIFFGTPIGTEGHSGRYGSEVWDFIIDGEVWCYEEGQFERSVYGPGDVAYLAGGRAKGYAVPDAAFMLEYARGPIPGMLPFGLADSLFSTIDVPTVVKTAWYYGRLVVRELRQGKV</sequence>
<protein>
    <submittedName>
        <fullName evidence="6">Uncharacterized protein</fullName>
    </submittedName>
</protein>
<evidence type="ECO:0000256" key="2">
    <source>
        <dbReference type="ARBA" id="ARBA00022692"/>
    </source>
</evidence>
<name>A0ABX3SV68_MYCMA</name>
<keyword evidence="3" id="KW-0256">Endoplasmic reticulum</keyword>
<dbReference type="EMBL" id="MVHV01000008">
    <property type="protein sequence ID" value="ORA83292.1"/>
    <property type="molecule type" value="Genomic_DNA"/>
</dbReference>
<evidence type="ECO:0000313" key="6">
    <source>
        <dbReference type="EMBL" id="ORA83292.1"/>
    </source>
</evidence>
<keyword evidence="5" id="KW-0472">Membrane</keyword>
<dbReference type="Proteomes" id="UP000243140">
    <property type="component" value="Unassembled WGS sequence"/>
</dbReference>
<evidence type="ECO:0000256" key="5">
    <source>
        <dbReference type="ARBA" id="ARBA00023136"/>
    </source>
</evidence>